<feature type="transmembrane region" description="Helical" evidence="2">
    <location>
        <begin position="303"/>
        <end position="321"/>
    </location>
</feature>
<protein>
    <submittedName>
        <fullName evidence="3">Uncharacterized protein</fullName>
    </submittedName>
</protein>
<reference evidence="3 4" key="1">
    <citation type="submission" date="2020-07" db="EMBL/GenBank/DDBJ databases">
        <title>Complete genome and description of Corynebacterium incognita strain Marseille-Q3630 sp. nov.</title>
        <authorList>
            <person name="Boxberger M."/>
        </authorList>
    </citation>
    <scope>NUCLEOTIDE SEQUENCE [LARGE SCALE GENOMIC DNA]</scope>
    <source>
        <strain evidence="3 4">Marseille-Q3630</strain>
    </source>
</reference>
<proteinExistence type="predicted"/>
<feature type="region of interest" description="Disordered" evidence="1">
    <location>
        <begin position="211"/>
        <end position="270"/>
    </location>
</feature>
<dbReference type="Proteomes" id="UP000515743">
    <property type="component" value="Chromosome"/>
</dbReference>
<feature type="transmembrane region" description="Helical" evidence="2">
    <location>
        <begin position="327"/>
        <end position="347"/>
    </location>
</feature>
<dbReference type="AlphaFoldDB" id="A0A7G7CNP5"/>
<dbReference type="RefSeq" id="WP_185175588.1">
    <property type="nucleotide sequence ID" value="NZ_CP059404.1"/>
</dbReference>
<evidence type="ECO:0000313" key="4">
    <source>
        <dbReference type="Proteomes" id="UP000515743"/>
    </source>
</evidence>
<evidence type="ECO:0000313" key="3">
    <source>
        <dbReference type="EMBL" id="QNE89211.1"/>
    </source>
</evidence>
<dbReference type="KEGG" id="cik:H0194_09145"/>
<feature type="compositionally biased region" description="Polar residues" evidence="1">
    <location>
        <begin position="154"/>
        <end position="167"/>
    </location>
</feature>
<evidence type="ECO:0000256" key="1">
    <source>
        <dbReference type="SAM" id="MobiDB-lite"/>
    </source>
</evidence>
<gene>
    <name evidence="3" type="ORF">H0194_09145</name>
</gene>
<keyword evidence="2" id="KW-1133">Transmembrane helix</keyword>
<evidence type="ECO:0000256" key="2">
    <source>
        <dbReference type="SAM" id="Phobius"/>
    </source>
</evidence>
<dbReference type="NCBIfam" id="NF045516">
    <property type="entry name" value="GlpR"/>
    <property type="match status" value="1"/>
</dbReference>
<organism evidence="3 4">
    <name type="scientific">Corynebacterium incognita</name>
    <dbReference type="NCBI Taxonomy" id="2754725"/>
    <lineage>
        <taxon>Bacteria</taxon>
        <taxon>Bacillati</taxon>
        <taxon>Actinomycetota</taxon>
        <taxon>Actinomycetes</taxon>
        <taxon>Mycobacteriales</taxon>
        <taxon>Corynebacteriaceae</taxon>
        <taxon>Corynebacterium</taxon>
    </lineage>
</organism>
<feature type="compositionally biased region" description="Polar residues" evidence="1">
    <location>
        <begin position="256"/>
        <end position="265"/>
    </location>
</feature>
<keyword evidence="2" id="KW-0812">Transmembrane</keyword>
<dbReference type="EMBL" id="CP059404">
    <property type="protein sequence ID" value="QNE89211.1"/>
    <property type="molecule type" value="Genomic_DNA"/>
</dbReference>
<feature type="transmembrane region" description="Helical" evidence="2">
    <location>
        <begin position="6"/>
        <end position="23"/>
    </location>
</feature>
<feature type="region of interest" description="Disordered" evidence="1">
    <location>
        <begin position="130"/>
        <end position="181"/>
    </location>
</feature>
<sequence>MSPGVTIVLIIVVWLFVLAPILLRGQRPIRRSGEAYDETRVLFEGDSGAVPVAPRPKVSAEDIHRHDDAADLELAAAVPVTSGHDGYADVDDDYELITEDGDPAEAARSGHAKTSNGADIVDGELVAEGEEADAADGHAAADADDATVAGAQEAQVSTGEAQDTDGTTTHDEKNQGQRAGGAEFEAMAPRLAPAADAYALDETFTSPVDLMYPGVSDRESDLAGQADGSGVAADAEEPHDAEAQEPEAQDDAARSTAVSAMSESNELTEDEIAFAEKRRGRGGWDPVADQRNSADRYQRRQRTLIGLAVADVLFVALGIILGGWMWAVVAVAAVITVAYLVALRTQVRQEQQLRARRIYQLRRARLGVRNAQDEELAIPRKLRRPGAVVVETDDESVDFHHLPVTYLDAEDDHEEFGIVNRRQLRDELSERRVS</sequence>
<name>A0A7G7CNP5_9CORY</name>
<keyword evidence="2" id="KW-0472">Membrane</keyword>
<keyword evidence="4" id="KW-1185">Reference proteome</keyword>
<dbReference type="InterPro" id="IPR053779">
    <property type="entry name" value="GlpR"/>
</dbReference>
<accession>A0A7G7CNP5</accession>